<sequence>MASMSTDSSSSSSLHLLAPTTSTSTNIVGEAILASSDTESDSPHTVPWRTGADTPLRRRVIPYLGHTNWRANHPPEGERRHTRPRRVRVVRVRRKRRIVNENGISRDFFLIMALCFVLACLLIVSLRPIALEILWYIDDPY</sequence>
<dbReference type="Proteomes" id="UP000620124">
    <property type="component" value="Unassembled WGS sequence"/>
</dbReference>
<organism evidence="2 3">
    <name type="scientific">Mycena venus</name>
    <dbReference type="NCBI Taxonomy" id="2733690"/>
    <lineage>
        <taxon>Eukaryota</taxon>
        <taxon>Fungi</taxon>
        <taxon>Dikarya</taxon>
        <taxon>Basidiomycota</taxon>
        <taxon>Agaricomycotina</taxon>
        <taxon>Agaricomycetes</taxon>
        <taxon>Agaricomycetidae</taxon>
        <taxon>Agaricales</taxon>
        <taxon>Marasmiineae</taxon>
        <taxon>Mycenaceae</taxon>
        <taxon>Mycena</taxon>
    </lineage>
</organism>
<name>A0A8H6Y6M0_9AGAR</name>
<evidence type="ECO:0000313" key="2">
    <source>
        <dbReference type="EMBL" id="KAF7353612.1"/>
    </source>
</evidence>
<dbReference type="AlphaFoldDB" id="A0A8H6Y6M0"/>
<gene>
    <name evidence="2" type="ORF">MVEN_01045600</name>
</gene>
<dbReference type="OrthoDB" id="3022434at2759"/>
<keyword evidence="1" id="KW-0472">Membrane</keyword>
<reference evidence="2" key="1">
    <citation type="submission" date="2020-05" db="EMBL/GenBank/DDBJ databases">
        <title>Mycena genomes resolve the evolution of fungal bioluminescence.</title>
        <authorList>
            <person name="Tsai I.J."/>
        </authorList>
    </citation>
    <scope>NUCLEOTIDE SEQUENCE</scope>
    <source>
        <strain evidence="2">CCC161011</strain>
    </source>
</reference>
<feature type="transmembrane region" description="Helical" evidence="1">
    <location>
        <begin position="108"/>
        <end position="137"/>
    </location>
</feature>
<accession>A0A8H6Y6M0</accession>
<keyword evidence="1" id="KW-0812">Transmembrane</keyword>
<keyword evidence="3" id="KW-1185">Reference proteome</keyword>
<comment type="caution">
    <text evidence="2">The sequence shown here is derived from an EMBL/GenBank/DDBJ whole genome shotgun (WGS) entry which is preliminary data.</text>
</comment>
<proteinExistence type="predicted"/>
<evidence type="ECO:0000256" key="1">
    <source>
        <dbReference type="SAM" id="Phobius"/>
    </source>
</evidence>
<protein>
    <submittedName>
        <fullName evidence="2">Uncharacterized protein</fullName>
    </submittedName>
</protein>
<keyword evidence="1" id="KW-1133">Transmembrane helix</keyword>
<evidence type="ECO:0000313" key="3">
    <source>
        <dbReference type="Proteomes" id="UP000620124"/>
    </source>
</evidence>
<dbReference type="EMBL" id="JACAZI010000008">
    <property type="protein sequence ID" value="KAF7353612.1"/>
    <property type="molecule type" value="Genomic_DNA"/>
</dbReference>